<evidence type="ECO:0000313" key="3">
    <source>
        <dbReference type="EnsemblMetazoa" id="CapteP171183"/>
    </source>
</evidence>
<reference evidence="2 4" key="2">
    <citation type="journal article" date="2013" name="Nature">
        <title>Insights into bilaterian evolution from three spiralian genomes.</title>
        <authorList>
            <person name="Simakov O."/>
            <person name="Marletaz F."/>
            <person name="Cho S.J."/>
            <person name="Edsinger-Gonzales E."/>
            <person name="Havlak P."/>
            <person name="Hellsten U."/>
            <person name="Kuo D.H."/>
            <person name="Larsson T."/>
            <person name="Lv J."/>
            <person name="Arendt D."/>
            <person name="Savage R."/>
            <person name="Osoegawa K."/>
            <person name="de Jong P."/>
            <person name="Grimwood J."/>
            <person name="Chapman J.A."/>
            <person name="Shapiro H."/>
            <person name="Aerts A."/>
            <person name="Otillar R.P."/>
            <person name="Terry A.Y."/>
            <person name="Boore J.L."/>
            <person name="Grigoriev I.V."/>
            <person name="Lindberg D.R."/>
            <person name="Seaver E.C."/>
            <person name="Weisblat D.A."/>
            <person name="Putnam N.H."/>
            <person name="Rokhsar D.S."/>
        </authorList>
    </citation>
    <scope>NUCLEOTIDE SEQUENCE</scope>
    <source>
        <strain evidence="2 4">I ESC-2004</strain>
    </source>
</reference>
<dbReference type="EMBL" id="KB293867">
    <property type="protein sequence ID" value="ELU15280.1"/>
    <property type="molecule type" value="Genomic_DNA"/>
</dbReference>
<sequence>MATGNKKIIVLAVDDSVHSMRAVKHYLKVVHQPDCHVLLTHSAEIPYQPVQPLREEVVKDIVEHTAKAAQAVEEKYAKMLDDAKVPYELRSEFGHPGEYICKVAKEVSAAMIVMGTRGMGVLRRTIMGSVSDYVLHHSHCAVLVVRE</sequence>
<evidence type="ECO:0000259" key="1">
    <source>
        <dbReference type="Pfam" id="PF00582"/>
    </source>
</evidence>
<dbReference type="Pfam" id="PF00582">
    <property type="entry name" value="Usp"/>
    <property type="match status" value="1"/>
</dbReference>
<dbReference type="SUPFAM" id="SSF52402">
    <property type="entry name" value="Adenine nucleotide alpha hydrolases-like"/>
    <property type="match status" value="1"/>
</dbReference>
<dbReference type="Proteomes" id="UP000014760">
    <property type="component" value="Unassembled WGS sequence"/>
</dbReference>
<dbReference type="OrthoDB" id="843225at2759"/>
<dbReference type="AlphaFoldDB" id="R7VHV9"/>
<dbReference type="InterPro" id="IPR014729">
    <property type="entry name" value="Rossmann-like_a/b/a_fold"/>
</dbReference>
<dbReference type="PANTHER" id="PTHR31964">
    <property type="entry name" value="ADENINE NUCLEOTIDE ALPHA HYDROLASES-LIKE SUPERFAMILY PROTEIN"/>
    <property type="match status" value="1"/>
</dbReference>
<gene>
    <name evidence="2" type="ORF">CAPTEDRAFT_171183</name>
</gene>
<dbReference type="EMBL" id="AMQN01004567">
    <property type="status" value="NOT_ANNOTATED_CDS"/>
    <property type="molecule type" value="Genomic_DNA"/>
</dbReference>
<dbReference type="InterPro" id="IPR006015">
    <property type="entry name" value="Universal_stress_UspA"/>
</dbReference>
<dbReference type="OMA" id="CREQGDK"/>
<protein>
    <recommendedName>
        <fullName evidence="1">UspA domain-containing protein</fullName>
    </recommendedName>
</protein>
<dbReference type="InterPro" id="IPR006016">
    <property type="entry name" value="UspA"/>
</dbReference>
<dbReference type="CDD" id="cd23659">
    <property type="entry name" value="USP_At3g01520-like"/>
    <property type="match status" value="1"/>
</dbReference>
<name>R7VHV9_CAPTE</name>
<dbReference type="PRINTS" id="PR01438">
    <property type="entry name" value="UNVRSLSTRESS"/>
</dbReference>
<evidence type="ECO:0000313" key="2">
    <source>
        <dbReference type="EMBL" id="ELU15280.1"/>
    </source>
</evidence>
<keyword evidence="4" id="KW-1185">Reference proteome</keyword>
<proteinExistence type="predicted"/>
<dbReference type="EnsemblMetazoa" id="CapteT171183">
    <property type="protein sequence ID" value="CapteP171183"/>
    <property type="gene ID" value="CapteG171183"/>
</dbReference>
<reference evidence="4" key="1">
    <citation type="submission" date="2012-12" db="EMBL/GenBank/DDBJ databases">
        <authorList>
            <person name="Hellsten U."/>
            <person name="Grimwood J."/>
            <person name="Chapman J.A."/>
            <person name="Shapiro H."/>
            <person name="Aerts A."/>
            <person name="Otillar R.P."/>
            <person name="Terry A.Y."/>
            <person name="Boore J.L."/>
            <person name="Simakov O."/>
            <person name="Marletaz F."/>
            <person name="Cho S.-J."/>
            <person name="Edsinger-Gonzales E."/>
            <person name="Havlak P."/>
            <person name="Kuo D.-H."/>
            <person name="Larsson T."/>
            <person name="Lv J."/>
            <person name="Arendt D."/>
            <person name="Savage R."/>
            <person name="Osoegawa K."/>
            <person name="de Jong P."/>
            <person name="Lindberg D.R."/>
            <person name="Seaver E.C."/>
            <person name="Weisblat D.A."/>
            <person name="Putnam N.H."/>
            <person name="Grigoriev I.V."/>
            <person name="Rokhsar D.S."/>
        </authorList>
    </citation>
    <scope>NUCLEOTIDE SEQUENCE</scope>
    <source>
        <strain evidence="4">I ESC-2004</strain>
    </source>
</reference>
<dbReference type="Gene3D" id="3.40.50.620">
    <property type="entry name" value="HUPs"/>
    <property type="match status" value="1"/>
</dbReference>
<organism evidence="2">
    <name type="scientific">Capitella teleta</name>
    <name type="common">Polychaete worm</name>
    <dbReference type="NCBI Taxonomy" id="283909"/>
    <lineage>
        <taxon>Eukaryota</taxon>
        <taxon>Metazoa</taxon>
        <taxon>Spiralia</taxon>
        <taxon>Lophotrochozoa</taxon>
        <taxon>Annelida</taxon>
        <taxon>Polychaeta</taxon>
        <taxon>Sedentaria</taxon>
        <taxon>Scolecida</taxon>
        <taxon>Capitellidae</taxon>
        <taxon>Capitella</taxon>
    </lineage>
</organism>
<dbReference type="HOGENOM" id="CLU_049301_9_2_1"/>
<evidence type="ECO:0000313" key="4">
    <source>
        <dbReference type="Proteomes" id="UP000014760"/>
    </source>
</evidence>
<reference evidence="3" key="3">
    <citation type="submission" date="2015-06" db="UniProtKB">
        <authorList>
            <consortium name="EnsemblMetazoa"/>
        </authorList>
    </citation>
    <scope>IDENTIFICATION</scope>
</reference>
<dbReference type="PANTHER" id="PTHR31964:SF113">
    <property type="entry name" value="USPA DOMAIN-CONTAINING PROTEIN"/>
    <property type="match status" value="1"/>
</dbReference>
<feature type="domain" description="UspA" evidence="1">
    <location>
        <begin position="7"/>
        <end position="146"/>
    </location>
</feature>
<accession>R7VHV9</accession>